<keyword evidence="8 10" id="KW-0472">Membrane</keyword>
<comment type="caution">
    <text evidence="11">The sequence shown here is derived from an EMBL/GenBank/DDBJ whole genome shotgun (WGS) entry which is preliminary data.</text>
</comment>
<reference evidence="11 12" key="1">
    <citation type="submission" date="2017-10" db="EMBL/GenBank/DDBJ databases">
        <title>Comparative genomics in systemic dimorphic fungi from Ajellomycetaceae.</title>
        <authorList>
            <person name="Munoz J.F."/>
            <person name="Mcewen J.G."/>
            <person name="Clay O.K."/>
            <person name="Cuomo C.A."/>
        </authorList>
    </citation>
    <scope>NUCLEOTIDE SEQUENCE [LARGE SCALE GENOMIC DNA]</scope>
    <source>
        <strain evidence="11 12">UAMH5409</strain>
    </source>
</reference>
<dbReference type="InterPro" id="IPR051307">
    <property type="entry name" value="OST4"/>
</dbReference>
<evidence type="ECO:0000256" key="1">
    <source>
        <dbReference type="ARBA" id="ARBA00004643"/>
    </source>
</evidence>
<name>A0A2B7Y0F2_9EURO</name>
<evidence type="ECO:0000256" key="5">
    <source>
        <dbReference type="ARBA" id="ARBA00022824"/>
    </source>
</evidence>
<evidence type="ECO:0000256" key="4">
    <source>
        <dbReference type="ARBA" id="ARBA00022692"/>
    </source>
</evidence>
<feature type="region of interest" description="Disordered" evidence="9">
    <location>
        <begin position="38"/>
        <end position="88"/>
    </location>
</feature>
<dbReference type="SUPFAM" id="SSF103464">
    <property type="entry name" value="Oligosaccharyltransferase subunit ost4p"/>
    <property type="match status" value="1"/>
</dbReference>
<evidence type="ECO:0000256" key="7">
    <source>
        <dbReference type="ARBA" id="ARBA00022989"/>
    </source>
</evidence>
<feature type="compositionally biased region" description="Low complexity" evidence="9">
    <location>
        <begin position="40"/>
        <end position="65"/>
    </location>
</feature>
<dbReference type="AlphaFoldDB" id="A0A2B7Y0F2"/>
<keyword evidence="7 10" id="KW-1133">Transmembrane helix</keyword>
<feature type="transmembrane region" description="Helical" evidence="10">
    <location>
        <begin position="6"/>
        <end position="28"/>
    </location>
</feature>
<evidence type="ECO:0000256" key="8">
    <source>
        <dbReference type="ARBA" id="ARBA00023136"/>
    </source>
</evidence>
<evidence type="ECO:0000256" key="10">
    <source>
        <dbReference type="SAM" id="Phobius"/>
    </source>
</evidence>
<evidence type="ECO:0000313" key="11">
    <source>
        <dbReference type="EMBL" id="PGH14513.1"/>
    </source>
</evidence>
<accession>A0A2B7Y0F2</accession>
<dbReference type="PANTHER" id="PTHR48164:SF1">
    <property type="entry name" value="DOLICHYL-DIPHOSPHOOLIGOSACCHARIDE--PROTEIN GLYCOSYLTRANSFERASE SUBUNIT 4"/>
    <property type="match status" value="1"/>
</dbReference>
<keyword evidence="4 10" id="KW-0812">Transmembrane</keyword>
<proteinExistence type="inferred from homology"/>
<dbReference type="InterPro" id="IPR018943">
    <property type="entry name" value="Oligosaccaryltransferase"/>
</dbReference>
<gene>
    <name evidence="11" type="ORF">AJ79_03006</name>
</gene>
<evidence type="ECO:0000256" key="2">
    <source>
        <dbReference type="ARBA" id="ARBA00007685"/>
    </source>
</evidence>
<evidence type="ECO:0000256" key="3">
    <source>
        <dbReference type="ARBA" id="ARBA00017662"/>
    </source>
</evidence>
<dbReference type="GO" id="GO:0018279">
    <property type="term" value="P:protein N-linked glycosylation via asparagine"/>
    <property type="evidence" value="ECO:0007669"/>
    <property type="project" value="TreeGrafter"/>
</dbReference>
<protein>
    <recommendedName>
        <fullName evidence="3">Dolichyl-diphosphooligosaccharide--protein glycosyltransferase subunit 4</fullName>
    </recommendedName>
</protein>
<keyword evidence="12" id="KW-1185">Reference proteome</keyword>
<evidence type="ECO:0000313" key="12">
    <source>
        <dbReference type="Proteomes" id="UP000223968"/>
    </source>
</evidence>
<evidence type="ECO:0000256" key="6">
    <source>
        <dbReference type="ARBA" id="ARBA00022968"/>
    </source>
</evidence>
<comment type="similarity">
    <text evidence="2">Belongs to the OST4 family.</text>
</comment>
<dbReference type="Pfam" id="PF10215">
    <property type="entry name" value="Ost4"/>
    <property type="match status" value="1"/>
</dbReference>
<dbReference type="GO" id="GO:0008250">
    <property type="term" value="C:oligosaccharyltransferase complex"/>
    <property type="evidence" value="ECO:0007669"/>
    <property type="project" value="TreeGrafter"/>
</dbReference>
<dbReference type="OrthoDB" id="2124077at2759"/>
<sequence>MITDDQLYQLAIFLGSCAMLLIVLYHYLEVNAKDLPAAITSNTPDSNPSSTSTTSSKTTTPSSSSVKQGAAGTGGPAAAAGGSAGRKV</sequence>
<dbReference type="PANTHER" id="PTHR48164">
    <property type="entry name" value="DOLICHYL-DIPHOSPHOOLIGOSACCHARIDE--PROTEIN GLYCOSYLTRANSFERASE SUBUNIT 4"/>
    <property type="match status" value="1"/>
</dbReference>
<organism evidence="11 12">
    <name type="scientific">Helicocarpus griseus UAMH5409</name>
    <dbReference type="NCBI Taxonomy" id="1447875"/>
    <lineage>
        <taxon>Eukaryota</taxon>
        <taxon>Fungi</taxon>
        <taxon>Dikarya</taxon>
        <taxon>Ascomycota</taxon>
        <taxon>Pezizomycotina</taxon>
        <taxon>Eurotiomycetes</taxon>
        <taxon>Eurotiomycetidae</taxon>
        <taxon>Onygenales</taxon>
        <taxon>Ajellomycetaceae</taxon>
        <taxon>Helicocarpus</taxon>
    </lineage>
</organism>
<keyword evidence="5" id="KW-0256">Endoplasmic reticulum</keyword>
<keyword evidence="6" id="KW-0735">Signal-anchor</keyword>
<dbReference type="Proteomes" id="UP000223968">
    <property type="component" value="Unassembled WGS sequence"/>
</dbReference>
<dbReference type="InterPro" id="IPR036330">
    <property type="entry name" value="Ost4p_sf"/>
</dbReference>
<dbReference type="EMBL" id="PDNB01000034">
    <property type="protein sequence ID" value="PGH14513.1"/>
    <property type="molecule type" value="Genomic_DNA"/>
</dbReference>
<evidence type="ECO:0000256" key="9">
    <source>
        <dbReference type="SAM" id="MobiDB-lite"/>
    </source>
</evidence>
<comment type="subcellular location">
    <subcellularLocation>
        <location evidence="1">Endoplasmic reticulum membrane</location>
        <topology evidence="1">Single-pass type III membrane protein</topology>
    </subcellularLocation>
</comment>